<evidence type="ECO:0000256" key="2">
    <source>
        <dbReference type="ARBA" id="ARBA00011955"/>
    </source>
</evidence>
<dbReference type="Proteomes" id="UP000062998">
    <property type="component" value="Unassembled WGS sequence"/>
</dbReference>
<dbReference type="RefSeq" id="WP_060322112.1">
    <property type="nucleotide sequence ID" value="NZ_LPIU01000027.1"/>
</dbReference>
<dbReference type="Gene3D" id="3.10.520.10">
    <property type="entry name" value="ApbE-like domains"/>
    <property type="match status" value="1"/>
</dbReference>
<evidence type="ECO:0000256" key="6">
    <source>
        <dbReference type="ARBA" id="ARBA00022723"/>
    </source>
</evidence>
<dbReference type="Pfam" id="PF02424">
    <property type="entry name" value="ApbE"/>
    <property type="match status" value="1"/>
</dbReference>
<dbReference type="AlphaFoldDB" id="A0A107GIZ6"/>
<comment type="caution">
    <text evidence="11">The sequence shown here is derived from an EMBL/GenBank/DDBJ whole genome shotgun (WGS) entry which is preliminary data.</text>
</comment>
<evidence type="ECO:0000256" key="4">
    <source>
        <dbReference type="ARBA" id="ARBA00022630"/>
    </source>
</evidence>
<dbReference type="PANTHER" id="PTHR30040:SF2">
    <property type="entry name" value="FAD:PROTEIN FMN TRANSFERASE"/>
    <property type="match status" value="1"/>
</dbReference>
<name>A0A107GIZ6_9BURK</name>
<comment type="cofactor">
    <cofactor evidence="1">
        <name>Mg(2+)</name>
        <dbReference type="ChEBI" id="CHEBI:18420"/>
    </cofactor>
</comment>
<reference evidence="11 12" key="1">
    <citation type="submission" date="2015-11" db="EMBL/GenBank/DDBJ databases">
        <title>Expanding the genomic diversity of Burkholderia species for the development of highly accurate diagnostics.</title>
        <authorList>
            <person name="Sahl J."/>
            <person name="Keim P."/>
            <person name="Wagner D."/>
        </authorList>
    </citation>
    <scope>NUCLEOTIDE SEQUENCE [LARGE SCALE GENOMIC DNA]</scope>
    <source>
        <strain evidence="11 12">MSMB2167WGS</strain>
    </source>
</reference>
<evidence type="ECO:0000256" key="5">
    <source>
        <dbReference type="ARBA" id="ARBA00022679"/>
    </source>
</evidence>
<evidence type="ECO:0000256" key="3">
    <source>
        <dbReference type="ARBA" id="ARBA00016337"/>
    </source>
</evidence>
<evidence type="ECO:0000256" key="1">
    <source>
        <dbReference type="ARBA" id="ARBA00001946"/>
    </source>
</evidence>
<keyword evidence="4" id="KW-0285">Flavoprotein</keyword>
<dbReference type="GO" id="GO:0046872">
    <property type="term" value="F:metal ion binding"/>
    <property type="evidence" value="ECO:0007669"/>
    <property type="project" value="UniProtKB-KW"/>
</dbReference>
<evidence type="ECO:0000256" key="7">
    <source>
        <dbReference type="ARBA" id="ARBA00022827"/>
    </source>
</evidence>
<dbReference type="SUPFAM" id="SSF143631">
    <property type="entry name" value="ApbE-like"/>
    <property type="match status" value="1"/>
</dbReference>
<organism evidence="11 12">
    <name type="scientific">Burkholderia ubonensis</name>
    <dbReference type="NCBI Taxonomy" id="101571"/>
    <lineage>
        <taxon>Bacteria</taxon>
        <taxon>Pseudomonadati</taxon>
        <taxon>Pseudomonadota</taxon>
        <taxon>Betaproteobacteria</taxon>
        <taxon>Burkholderiales</taxon>
        <taxon>Burkholderiaceae</taxon>
        <taxon>Burkholderia</taxon>
        <taxon>Burkholderia cepacia complex</taxon>
    </lineage>
</organism>
<dbReference type="OrthoDB" id="9778595at2"/>
<keyword evidence="5" id="KW-0808">Transferase</keyword>
<keyword evidence="8" id="KW-0460">Magnesium</keyword>
<keyword evidence="7" id="KW-0274">FAD</keyword>
<evidence type="ECO:0000256" key="8">
    <source>
        <dbReference type="ARBA" id="ARBA00022842"/>
    </source>
</evidence>
<proteinExistence type="predicted"/>
<dbReference type="InterPro" id="IPR024932">
    <property type="entry name" value="ApbE"/>
</dbReference>
<dbReference type="EC" id="2.7.1.180" evidence="2"/>
<dbReference type="EMBL" id="LPIX01000011">
    <property type="protein sequence ID" value="KWE12731.1"/>
    <property type="molecule type" value="Genomic_DNA"/>
</dbReference>
<evidence type="ECO:0000313" key="12">
    <source>
        <dbReference type="Proteomes" id="UP000062998"/>
    </source>
</evidence>
<protein>
    <recommendedName>
        <fullName evidence="3">FAD:protein FMN transferase</fullName>
        <ecNumber evidence="2">2.7.1.180</ecNumber>
    </recommendedName>
    <alternativeName>
        <fullName evidence="9">Flavin transferase</fullName>
    </alternativeName>
</protein>
<evidence type="ECO:0000313" key="11">
    <source>
        <dbReference type="EMBL" id="KWE12731.1"/>
    </source>
</evidence>
<sequence>MPARARPLLGTIVEMHVDERACGDALPHAFEQVAHVERLMSFHRADSDLSRLHAAALDTPVAVHPWTFHVLRHAQRLFRLSGGLFDPTIARTLVARGLLPAPAGRVPDAGACFDAVELHAGCRVVRRRDVWIDLGGIAKGFAVDVAVAALRRAGATAGAVSAGGDLRVFGDAPQPVSVRDPDAPARTRVLGHLKRGAVATSGRYFASSFGFPDDAQAIVTTTPHAARAAARHASVSVIAPRCIWADALTKLVMLAGADAPLTAHVLQSHHAHAVVS</sequence>
<dbReference type="GO" id="GO:0016740">
    <property type="term" value="F:transferase activity"/>
    <property type="evidence" value="ECO:0007669"/>
    <property type="project" value="UniProtKB-KW"/>
</dbReference>
<evidence type="ECO:0000256" key="9">
    <source>
        <dbReference type="ARBA" id="ARBA00031306"/>
    </source>
</evidence>
<dbReference type="PANTHER" id="PTHR30040">
    <property type="entry name" value="THIAMINE BIOSYNTHESIS LIPOPROTEIN APBE"/>
    <property type="match status" value="1"/>
</dbReference>
<keyword evidence="6" id="KW-0479">Metal-binding</keyword>
<dbReference type="InterPro" id="IPR003374">
    <property type="entry name" value="ApbE-like_sf"/>
</dbReference>
<comment type="catalytic activity">
    <reaction evidence="10">
        <text>L-threonyl-[protein] + FAD = FMN-L-threonyl-[protein] + AMP + H(+)</text>
        <dbReference type="Rhea" id="RHEA:36847"/>
        <dbReference type="Rhea" id="RHEA-COMP:11060"/>
        <dbReference type="Rhea" id="RHEA-COMP:11061"/>
        <dbReference type="ChEBI" id="CHEBI:15378"/>
        <dbReference type="ChEBI" id="CHEBI:30013"/>
        <dbReference type="ChEBI" id="CHEBI:57692"/>
        <dbReference type="ChEBI" id="CHEBI:74257"/>
        <dbReference type="ChEBI" id="CHEBI:456215"/>
        <dbReference type="EC" id="2.7.1.180"/>
    </reaction>
</comment>
<gene>
    <name evidence="11" type="ORF">WL73_31550</name>
</gene>
<evidence type="ECO:0000256" key="10">
    <source>
        <dbReference type="ARBA" id="ARBA00048540"/>
    </source>
</evidence>
<accession>A0A107GIZ6</accession>